<evidence type="ECO:0000256" key="1">
    <source>
        <dbReference type="SAM" id="MobiDB-lite"/>
    </source>
</evidence>
<evidence type="ECO:0000313" key="3">
    <source>
        <dbReference type="EMBL" id="MEZ7515440.1"/>
    </source>
</evidence>
<reference evidence="3 4" key="1">
    <citation type="submission" date="2023-05" db="EMBL/GenBank/DDBJ databases">
        <title>Adaptations of aquatic viruses from atmosphere-close ecosystems of the Central Arctic Ocean.</title>
        <authorList>
            <person name="Rahlff J."/>
            <person name="Holmfeldt K."/>
        </authorList>
    </citation>
    <scope>NUCLEOTIDE SEQUENCE [LARGE SCALE GENOMIC DNA]</scope>
    <source>
        <strain evidence="3 4">Arc14</strain>
    </source>
</reference>
<feature type="region of interest" description="Disordered" evidence="1">
    <location>
        <begin position="118"/>
        <end position="151"/>
    </location>
</feature>
<proteinExistence type="predicted"/>
<accession>A0ABV4KCP7</accession>
<protein>
    <recommendedName>
        <fullName evidence="5">PBCV-specific basic adaptor domain-containing protein</fullName>
    </recommendedName>
</protein>
<evidence type="ECO:0008006" key="5">
    <source>
        <dbReference type="Google" id="ProtNLM"/>
    </source>
</evidence>
<feature type="signal peptide" evidence="2">
    <location>
        <begin position="1"/>
        <end position="21"/>
    </location>
</feature>
<feature type="chain" id="PRO_5047301756" description="PBCV-specific basic adaptor domain-containing protein" evidence="2">
    <location>
        <begin position="22"/>
        <end position="151"/>
    </location>
</feature>
<dbReference type="Proteomes" id="UP001568894">
    <property type="component" value="Unassembled WGS sequence"/>
</dbReference>
<sequence length="151" mass="17145">MKTLQLLVLGLLLSIATSSQAQVSVNVNIGTAPSWGPAGYDNAEYYYLPDVASYYDVQASQFIYYGNGKWNRSRRLPVQYANYDLYNGYKVVLTDYHGKTPYSYYKEHKIKYAKGYKGKPQKTIGSKNAKYNKEVYSKKNKGNNGHGNSKH</sequence>
<gene>
    <name evidence="3" type="ORF">QO192_09130</name>
</gene>
<feature type="compositionally biased region" description="Low complexity" evidence="1">
    <location>
        <begin position="142"/>
        <end position="151"/>
    </location>
</feature>
<dbReference type="RefSeq" id="WP_026707395.1">
    <property type="nucleotide sequence ID" value="NZ_JASMRN010000006.1"/>
</dbReference>
<evidence type="ECO:0000313" key="4">
    <source>
        <dbReference type="Proteomes" id="UP001568894"/>
    </source>
</evidence>
<organism evidence="3 4">
    <name type="scientific">Flavobacterium frigidarium</name>
    <dbReference type="NCBI Taxonomy" id="99286"/>
    <lineage>
        <taxon>Bacteria</taxon>
        <taxon>Pseudomonadati</taxon>
        <taxon>Bacteroidota</taxon>
        <taxon>Flavobacteriia</taxon>
        <taxon>Flavobacteriales</taxon>
        <taxon>Flavobacteriaceae</taxon>
        <taxon>Flavobacterium</taxon>
    </lineage>
</organism>
<comment type="caution">
    <text evidence="3">The sequence shown here is derived from an EMBL/GenBank/DDBJ whole genome shotgun (WGS) entry which is preliminary data.</text>
</comment>
<keyword evidence="4" id="KW-1185">Reference proteome</keyword>
<name>A0ABV4KCP7_9FLAO</name>
<evidence type="ECO:0000256" key="2">
    <source>
        <dbReference type="SAM" id="SignalP"/>
    </source>
</evidence>
<keyword evidence="2" id="KW-0732">Signal</keyword>
<dbReference type="EMBL" id="JASMRN010000006">
    <property type="protein sequence ID" value="MEZ7515440.1"/>
    <property type="molecule type" value="Genomic_DNA"/>
</dbReference>